<dbReference type="SMART" id="SM00310">
    <property type="entry name" value="PTBI"/>
    <property type="match status" value="1"/>
</dbReference>
<dbReference type="InterPro" id="IPR002404">
    <property type="entry name" value="IRS_PTB"/>
</dbReference>
<feature type="domain" description="IRS-type PTB" evidence="2">
    <location>
        <begin position="132"/>
        <end position="237"/>
    </location>
</feature>
<accession>A0ABM1N8V2</accession>
<organism evidence="3 4">
    <name type="scientific">Nicrophorus vespilloides</name>
    <name type="common">Boreal carrion beetle</name>
    <dbReference type="NCBI Taxonomy" id="110193"/>
    <lineage>
        <taxon>Eukaryota</taxon>
        <taxon>Metazoa</taxon>
        <taxon>Ecdysozoa</taxon>
        <taxon>Arthropoda</taxon>
        <taxon>Hexapoda</taxon>
        <taxon>Insecta</taxon>
        <taxon>Pterygota</taxon>
        <taxon>Neoptera</taxon>
        <taxon>Endopterygota</taxon>
        <taxon>Coleoptera</taxon>
        <taxon>Polyphaga</taxon>
        <taxon>Staphyliniformia</taxon>
        <taxon>Silphidae</taxon>
        <taxon>Nicrophorinae</taxon>
        <taxon>Nicrophorus</taxon>
    </lineage>
</organism>
<dbReference type="PROSITE" id="PS51064">
    <property type="entry name" value="IRS_PTB"/>
    <property type="match status" value="1"/>
</dbReference>
<dbReference type="InterPro" id="IPR011993">
    <property type="entry name" value="PH-like_dom_sf"/>
</dbReference>
<evidence type="ECO:0000313" key="3">
    <source>
        <dbReference type="Proteomes" id="UP000695000"/>
    </source>
</evidence>
<reference evidence="4" key="1">
    <citation type="submission" date="2025-08" db="UniProtKB">
        <authorList>
            <consortium name="RefSeq"/>
        </authorList>
    </citation>
    <scope>IDENTIFICATION</scope>
    <source>
        <tissue evidence="4">Whole Larva</tissue>
    </source>
</reference>
<dbReference type="PANTHER" id="PTHR21258:SF62">
    <property type="entry name" value="INSULIN RECEPTOR SUBSTRATE 1"/>
    <property type="match status" value="1"/>
</dbReference>
<dbReference type="SMART" id="SM01244">
    <property type="entry name" value="IRS"/>
    <property type="match status" value="1"/>
</dbReference>
<dbReference type="SUPFAM" id="SSF50729">
    <property type="entry name" value="PH domain-like"/>
    <property type="match status" value="2"/>
</dbReference>
<dbReference type="RefSeq" id="XP_017783252.1">
    <property type="nucleotide sequence ID" value="XM_017927763.1"/>
</dbReference>
<dbReference type="InterPro" id="IPR050996">
    <property type="entry name" value="Docking_Protein_DOK"/>
</dbReference>
<protein>
    <submittedName>
        <fullName evidence="4">Docking protein 2</fullName>
    </submittedName>
</protein>
<keyword evidence="3" id="KW-1185">Reference proteome</keyword>
<dbReference type="Pfam" id="PF00169">
    <property type="entry name" value="PH"/>
    <property type="match status" value="1"/>
</dbReference>
<gene>
    <name evidence="4" type="primary">LOC108567347</name>
</gene>
<evidence type="ECO:0000259" key="2">
    <source>
        <dbReference type="PROSITE" id="PS51064"/>
    </source>
</evidence>
<evidence type="ECO:0000259" key="1">
    <source>
        <dbReference type="PROSITE" id="PS50003"/>
    </source>
</evidence>
<evidence type="ECO:0000313" key="4">
    <source>
        <dbReference type="RefSeq" id="XP_017783252.1"/>
    </source>
</evidence>
<sequence length="459" mass="52576">MDEEKAVQEGLLLLPSKEKLLKVKKPHRKYCLLYKASKQGIERIEIFDSADEASKLNAVPYKIITLEDCVKVSKKTDTYFSVVTKSGTYDFQTHTEIALKQWISALQIVAFKEDPEHSASLVEDNDLYCSIGEGTFNVKLYETDASIRCNLLPKNYILMLTATAIQLREVSDDALLFTWPYQFVRRYGYSEGKFTFEAGRKCDSGEGKFLLEHSNEQEIFRYVTMKMKSMKKLLKTDSMPNLDCGDKQLLAVLNMEAKSRSPLPPSPTTSTSLQDFSQEFSAELPKVLNYHPIVPPKPPRKHLPVKDDYEPIENYDQVEIRKNAWQTFGMIDVNHMENVDSEEDLIQWGRKSPIFESKISKAAKVITDVEESDEYDKLNFFGSTSKLDMAGYKQVRAQNNNLPSPPSFNEYDEVHLLESKRPADDSHLGYALIRKKENPVVHKSFNDTEYAVISKPKRV</sequence>
<proteinExistence type="predicted"/>
<dbReference type="InterPro" id="IPR001849">
    <property type="entry name" value="PH_domain"/>
</dbReference>
<dbReference type="Pfam" id="PF02174">
    <property type="entry name" value="IRS"/>
    <property type="match status" value="1"/>
</dbReference>
<feature type="domain" description="PH" evidence="1">
    <location>
        <begin position="5"/>
        <end position="111"/>
    </location>
</feature>
<dbReference type="Proteomes" id="UP000695000">
    <property type="component" value="Unplaced"/>
</dbReference>
<dbReference type="GeneID" id="108567347"/>
<dbReference type="Gene3D" id="2.30.29.30">
    <property type="entry name" value="Pleckstrin-homology domain (PH domain)/Phosphotyrosine-binding domain (PTB)"/>
    <property type="match status" value="2"/>
</dbReference>
<name>A0ABM1N8V2_NICVS</name>
<dbReference type="PROSITE" id="PS50003">
    <property type="entry name" value="PH_DOMAIN"/>
    <property type="match status" value="1"/>
</dbReference>
<dbReference type="SMART" id="SM00233">
    <property type="entry name" value="PH"/>
    <property type="match status" value="1"/>
</dbReference>
<dbReference type="PANTHER" id="PTHR21258">
    <property type="entry name" value="DOCKING PROTEIN RELATED"/>
    <property type="match status" value="1"/>
</dbReference>